<keyword evidence="1" id="KW-0732">Signal</keyword>
<evidence type="ECO:0000313" key="2">
    <source>
        <dbReference type="EMBL" id="MDN3295238.1"/>
    </source>
</evidence>
<gene>
    <name evidence="2" type="ORF">QWM81_14455</name>
</gene>
<organism evidence="2 3">
    <name type="scientific">Streptomyces ficellus</name>
    <dbReference type="NCBI Taxonomy" id="1977088"/>
    <lineage>
        <taxon>Bacteria</taxon>
        <taxon>Bacillati</taxon>
        <taxon>Actinomycetota</taxon>
        <taxon>Actinomycetes</taxon>
        <taxon>Kitasatosporales</taxon>
        <taxon>Streptomycetaceae</taxon>
        <taxon>Streptomyces</taxon>
    </lineage>
</organism>
<dbReference type="Pfam" id="PF14042">
    <property type="entry name" value="DUF4247"/>
    <property type="match status" value="1"/>
</dbReference>
<evidence type="ECO:0000313" key="3">
    <source>
        <dbReference type="Proteomes" id="UP001174050"/>
    </source>
</evidence>
<reference evidence="2" key="1">
    <citation type="submission" date="2023-06" db="EMBL/GenBank/DDBJ databases">
        <title>WGS-Sequencing of Streptomyces ficellus isolate 21 collected from sand in Gara Djebilet Iron Mine in Algeria.</title>
        <authorList>
            <person name="Zegers G.P."/>
            <person name="Gomez A."/>
            <person name="Gueddou A."/>
            <person name="Zahara A.F."/>
            <person name="Worth M."/>
            <person name="Sevigny J.L."/>
            <person name="Tisa L."/>
        </authorList>
    </citation>
    <scope>NUCLEOTIDE SEQUENCE</scope>
    <source>
        <strain evidence="2">AS11</strain>
    </source>
</reference>
<dbReference type="EMBL" id="JAUEPL010000018">
    <property type="protein sequence ID" value="MDN3295238.1"/>
    <property type="molecule type" value="Genomic_DNA"/>
</dbReference>
<dbReference type="PROSITE" id="PS51257">
    <property type="entry name" value="PROKAR_LIPOPROTEIN"/>
    <property type="match status" value="1"/>
</dbReference>
<keyword evidence="3" id="KW-1185">Reference proteome</keyword>
<dbReference type="RefSeq" id="WP_290112314.1">
    <property type="nucleotide sequence ID" value="NZ_JAUEPL010000018.1"/>
</dbReference>
<name>A0ABT7Z713_9ACTN</name>
<feature type="signal peptide" evidence="1">
    <location>
        <begin position="1"/>
        <end position="21"/>
    </location>
</feature>
<dbReference type="Proteomes" id="UP001174050">
    <property type="component" value="Unassembled WGS sequence"/>
</dbReference>
<protein>
    <submittedName>
        <fullName evidence="2">DUF4247 domain-containing protein</fullName>
    </submittedName>
</protein>
<sequence length="136" mass="14990">MKTARLISVTMLATVALTACSSEPDDDDGGNGVPLSWIRQEYGRSGAGYIDSRDRTSKVADEIHGHTSARDRTSDGDMVFLRYRDDIVAISPYKRGSRIEVDDYRSGYKRWRSRIGNVWPDPDTSAFRGGGPGSGK</sequence>
<comment type="caution">
    <text evidence="2">The sequence shown here is derived from an EMBL/GenBank/DDBJ whole genome shotgun (WGS) entry which is preliminary data.</text>
</comment>
<feature type="chain" id="PRO_5046783808" evidence="1">
    <location>
        <begin position="22"/>
        <end position="136"/>
    </location>
</feature>
<proteinExistence type="predicted"/>
<evidence type="ECO:0000256" key="1">
    <source>
        <dbReference type="SAM" id="SignalP"/>
    </source>
</evidence>
<accession>A0ABT7Z713</accession>
<dbReference type="InterPro" id="IPR025341">
    <property type="entry name" value="DUF4247"/>
</dbReference>